<dbReference type="Proteomes" id="UP000028713">
    <property type="component" value="Unassembled WGS sequence"/>
</dbReference>
<evidence type="ECO:0000313" key="3">
    <source>
        <dbReference type="EMBL" id="KFF00576.1"/>
    </source>
</evidence>
<dbReference type="InterPro" id="IPR051267">
    <property type="entry name" value="STEAP_metalloreductase"/>
</dbReference>
<dbReference type="PANTHER" id="PTHR14239">
    <property type="entry name" value="DUDULIN-RELATED"/>
    <property type="match status" value="1"/>
</dbReference>
<dbReference type="eggNOG" id="COG2085">
    <property type="taxonomic scope" value="Bacteria"/>
</dbReference>
<gene>
    <name evidence="3" type="ORF">IX39_08030</name>
</gene>
<comment type="caution">
    <text evidence="3">The sequence shown here is derived from an EMBL/GenBank/DDBJ whole genome shotgun (WGS) entry which is preliminary data.</text>
</comment>
<proteinExistence type="predicted"/>
<dbReference type="Pfam" id="PF03807">
    <property type="entry name" value="F420_oxidored"/>
    <property type="match status" value="1"/>
</dbReference>
<feature type="domain" description="Pyrroline-5-carboxylate reductase catalytic N-terminal" evidence="2">
    <location>
        <begin position="2"/>
        <end position="93"/>
    </location>
</feature>
<sequence length="250" mass="26989">MKIGIIGTGAIGGTIAKKMVKTGHTVKVANSDNGDKLKTRAGELGAQPSSLEDVVNNVDVIILSLPTVAIPTLPENLFANVPDNVIIVDTSNYYPFRDAHIEDLQSGKAESVWVSEQLGRPVIKAFNNLLAETLMNRGKEAGSENRIAMAIGGDDADAKKTVADLVNDAGFDTVDSGSLEDSWRHQPGTPAYCTELNKVELRVSLDKADKDKAPAIRDKVVAELGSRTTYPSHQEIVEYNRNLFTDNQTN</sequence>
<protein>
    <submittedName>
        <fullName evidence="3">3-hydroxyisobutyrate dehydrogenase</fullName>
    </submittedName>
</protein>
<evidence type="ECO:0000256" key="1">
    <source>
        <dbReference type="ARBA" id="ARBA00023002"/>
    </source>
</evidence>
<dbReference type="RefSeq" id="WP_034674962.1">
    <property type="nucleotide sequence ID" value="NZ_FPAP01000001.1"/>
</dbReference>
<accession>A0A085Z812</accession>
<evidence type="ECO:0000313" key="4">
    <source>
        <dbReference type="Proteomes" id="UP000028713"/>
    </source>
</evidence>
<dbReference type="InterPro" id="IPR028939">
    <property type="entry name" value="P5C_Rdtase_cat_N"/>
</dbReference>
<dbReference type="InterPro" id="IPR036291">
    <property type="entry name" value="NAD(P)-bd_dom_sf"/>
</dbReference>
<keyword evidence="1" id="KW-0560">Oxidoreductase</keyword>
<evidence type="ECO:0000259" key="2">
    <source>
        <dbReference type="Pfam" id="PF03807"/>
    </source>
</evidence>
<dbReference type="AlphaFoldDB" id="A0A085Z812"/>
<dbReference type="OrthoDB" id="9786864at2"/>
<name>A0A085Z812_9FLAO</name>
<dbReference type="GO" id="GO:0016491">
    <property type="term" value="F:oxidoreductase activity"/>
    <property type="evidence" value="ECO:0007669"/>
    <property type="project" value="UniProtKB-KW"/>
</dbReference>
<dbReference type="Gene3D" id="3.40.50.720">
    <property type="entry name" value="NAD(P)-binding Rossmann-like Domain"/>
    <property type="match status" value="1"/>
</dbReference>
<dbReference type="STRING" id="236814.IX39_08030"/>
<dbReference type="SUPFAM" id="SSF51735">
    <property type="entry name" value="NAD(P)-binding Rossmann-fold domains"/>
    <property type="match status" value="1"/>
</dbReference>
<reference evidence="3 4" key="1">
    <citation type="submission" date="2014-07" db="EMBL/GenBank/DDBJ databases">
        <title>Genome of Chryseobacterium formosense LMG 24722.</title>
        <authorList>
            <person name="Pipes S.E."/>
            <person name="Stropko S.J."/>
            <person name="Newman J.D."/>
        </authorList>
    </citation>
    <scope>NUCLEOTIDE SEQUENCE [LARGE SCALE GENOMIC DNA]</scope>
    <source>
        <strain evidence="3 4">LMG 24722</strain>
    </source>
</reference>
<keyword evidence="4" id="KW-1185">Reference proteome</keyword>
<organism evidence="3 4">
    <name type="scientific">Chryseobacterium formosense</name>
    <dbReference type="NCBI Taxonomy" id="236814"/>
    <lineage>
        <taxon>Bacteria</taxon>
        <taxon>Pseudomonadati</taxon>
        <taxon>Bacteroidota</taxon>
        <taxon>Flavobacteriia</taxon>
        <taxon>Flavobacteriales</taxon>
        <taxon>Weeksellaceae</taxon>
        <taxon>Chryseobacterium group</taxon>
        <taxon>Chryseobacterium</taxon>
    </lineage>
</organism>
<dbReference type="EMBL" id="JPRP01000001">
    <property type="protein sequence ID" value="KFF00576.1"/>
    <property type="molecule type" value="Genomic_DNA"/>
</dbReference>